<sequence>MSSSAKHIGMVGSSKVSLDNEVARNVVRRELEKFDIKDTVIVSGAGNGIDSIVAQIAKAIGFTIIEYAAKGYGWAVYKKRNEQIAEKSDRVISFALPFGSTKGVPKCYHCENAKRDDNHEKTAGCWTGKLHGNYEVVIIQ</sequence>
<evidence type="ECO:0000313" key="2">
    <source>
        <dbReference type="EMBL" id="SVB84683.1"/>
    </source>
</evidence>
<organism evidence="2">
    <name type="scientific">marine metagenome</name>
    <dbReference type="NCBI Taxonomy" id="408172"/>
    <lineage>
        <taxon>unclassified sequences</taxon>
        <taxon>metagenomes</taxon>
        <taxon>ecological metagenomes</taxon>
    </lineage>
</organism>
<dbReference type="Pfam" id="PF02481">
    <property type="entry name" value="DNA_processg_A"/>
    <property type="match status" value="1"/>
</dbReference>
<dbReference type="AlphaFoldDB" id="A0A382HD62"/>
<reference evidence="2" key="1">
    <citation type="submission" date="2018-05" db="EMBL/GenBank/DDBJ databases">
        <authorList>
            <person name="Lanie J.A."/>
            <person name="Ng W.-L."/>
            <person name="Kazmierczak K.M."/>
            <person name="Andrzejewski T.M."/>
            <person name="Davidsen T.M."/>
            <person name="Wayne K.J."/>
            <person name="Tettelin H."/>
            <person name="Glass J.I."/>
            <person name="Rusch D."/>
            <person name="Podicherti R."/>
            <person name="Tsui H.-C.T."/>
            <person name="Winkler M.E."/>
        </authorList>
    </citation>
    <scope>NUCLEOTIDE SEQUENCE</scope>
</reference>
<proteinExistence type="predicted"/>
<name>A0A382HD62_9ZZZZ</name>
<feature type="domain" description="Smf/DprA SLOG" evidence="1">
    <location>
        <begin position="4"/>
        <end position="87"/>
    </location>
</feature>
<protein>
    <recommendedName>
        <fullName evidence="1">Smf/DprA SLOG domain-containing protein</fullName>
    </recommendedName>
</protein>
<gene>
    <name evidence="2" type="ORF">METZ01_LOCUS237537</name>
</gene>
<dbReference type="EMBL" id="UINC01060310">
    <property type="protein sequence ID" value="SVB84683.1"/>
    <property type="molecule type" value="Genomic_DNA"/>
</dbReference>
<dbReference type="InterPro" id="IPR057666">
    <property type="entry name" value="DrpA_SLOG"/>
</dbReference>
<accession>A0A382HD62</accession>
<evidence type="ECO:0000259" key="1">
    <source>
        <dbReference type="Pfam" id="PF02481"/>
    </source>
</evidence>